<dbReference type="Pfam" id="PF10011">
    <property type="entry name" value="DUF2254"/>
    <property type="match status" value="1"/>
</dbReference>
<dbReference type="RefSeq" id="WP_377821028.1">
    <property type="nucleotide sequence ID" value="NZ_JBHSWJ010000002.1"/>
</dbReference>
<dbReference type="Proteomes" id="UP001596356">
    <property type="component" value="Unassembled WGS sequence"/>
</dbReference>
<comment type="caution">
    <text evidence="2">The sequence shown here is derived from an EMBL/GenBank/DDBJ whole genome shotgun (WGS) entry which is preliminary data.</text>
</comment>
<organism evidence="2 3">
    <name type="scientific">Branchiibius cervicis</name>
    <dbReference type="NCBI Taxonomy" id="908252"/>
    <lineage>
        <taxon>Bacteria</taxon>
        <taxon>Bacillati</taxon>
        <taxon>Actinomycetota</taxon>
        <taxon>Actinomycetes</taxon>
        <taxon>Micrococcales</taxon>
        <taxon>Dermacoccaceae</taxon>
        <taxon>Branchiibius</taxon>
    </lineage>
</organism>
<keyword evidence="1" id="KW-1133">Transmembrane helix</keyword>
<accession>A0ABW2AR01</accession>
<evidence type="ECO:0000256" key="1">
    <source>
        <dbReference type="SAM" id="Phobius"/>
    </source>
</evidence>
<feature type="transmembrane region" description="Helical" evidence="1">
    <location>
        <begin position="60"/>
        <end position="87"/>
    </location>
</feature>
<evidence type="ECO:0000313" key="2">
    <source>
        <dbReference type="EMBL" id="MFC6713349.1"/>
    </source>
</evidence>
<feature type="transmembrane region" description="Helical" evidence="1">
    <location>
        <begin position="138"/>
        <end position="161"/>
    </location>
</feature>
<feature type="transmembrane region" description="Helical" evidence="1">
    <location>
        <begin position="107"/>
        <end position="126"/>
    </location>
</feature>
<gene>
    <name evidence="2" type="ORF">ACFQBT_05625</name>
</gene>
<proteinExistence type="predicted"/>
<name>A0ABW2AR01_9MICO</name>
<keyword evidence="1" id="KW-0472">Membrane</keyword>
<reference evidence="3" key="1">
    <citation type="journal article" date="2019" name="Int. J. Syst. Evol. Microbiol.">
        <title>The Global Catalogue of Microorganisms (GCM) 10K type strain sequencing project: providing services to taxonomists for standard genome sequencing and annotation.</title>
        <authorList>
            <consortium name="The Broad Institute Genomics Platform"/>
            <consortium name="The Broad Institute Genome Sequencing Center for Infectious Disease"/>
            <person name="Wu L."/>
            <person name="Ma J."/>
        </authorList>
    </citation>
    <scope>NUCLEOTIDE SEQUENCE [LARGE SCALE GENOMIC DNA]</scope>
    <source>
        <strain evidence="3">NBRC 106593</strain>
    </source>
</reference>
<dbReference type="EMBL" id="JBHSWJ010000002">
    <property type="protein sequence ID" value="MFC6713349.1"/>
    <property type="molecule type" value="Genomic_DNA"/>
</dbReference>
<dbReference type="InterPro" id="IPR018723">
    <property type="entry name" value="DUF2254_membrane"/>
</dbReference>
<sequence>MDNTSRWRARVVDGLSTRLWPLPALGVLLGTIAGVLLPTVDSGQLSGWPRTLIFEGDASAARSVLSAIASSLVSAATLTFSLTVVAFQLASSQASPRLLRQFSQDRAVQLTLAIFLGTFAFALTLLRSVHGDVVPRFSVTVACLMTLICVVVLVMFLGHVASLLRLETMMRDVHETTNRTIDVVCSQAKDADPREVPHPQDGQFVAVVEAEDSGFVTEMRRSALIERAKELGVVFRELHPVGDSVIAGTPLLQWWSTQPHTPADPDRAARVAEAGRAAVVLGYERTGVADVGFGLRQLVDVCIRALSPGVNDPTTAVHALSHITAVLGSLVVLPEQPAVLADEDGRPRLVVRVHDIRDLLRLGFEQPRHYGSGDPQVAERLLTACWELAWIAQDTHHLPAIQEETRRTLDAVRAQQPGPERSREYDELAGRVFALAEAAGGPPALRG</sequence>
<evidence type="ECO:0000313" key="3">
    <source>
        <dbReference type="Proteomes" id="UP001596356"/>
    </source>
</evidence>
<protein>
    <submittedName>
        <fullName evidence="2">DUF2254 domain-containing protein</fullName>
    </submittedName>
</protein>
<keyword evidence="3" id="KW-1185">Reference proteome</keyword>
<keyword evidence="1" id="KW-0812">Transmembrane</keyword>